<dbReference type="RefSeq" id="WP_071868511.1">
    <property type="nucleotide sequence ID" value="NZ_BJUG01000004.1"/>
</dbReference>
<gene>
    <name evidence="1" type="ORF">ETH01_10430</name>
</gene>
<dbReference type="EMBL" id="BJUG01000004">
    <property type="protein sequence ID" value="GEK36756.1"/>
    <property type="molecule type" value="Genomic_DNA"/>
</dbReference>
<protein>
    <submittedName>
        <fullName evidence="1">Uncharacterized protein</fullName>
    </submittedName>
</protein>
<name>A0A510WC61_ENTTH</name>
<dbReference type="OrthoDB" id="9915672at2"/>
<sequence>MGWIDLGIYPKGFLPQRQPFAATRLSSSSNRGIGAAVYSTGGKMQIIVDANLPNSQSLKGNMTYYTADPFPR</sequence>
<reference evidence="1 2" key="1">
    <citation type="submission" date="2019-07" db="EMBL/GenBank/DDBJ databases">
        <title>Whole genome shotgun sequence of Enterococcus thailandicus NBRC 101867.</title>
        <authorList>
            <person name="Hosoyama A."/>
            <person name="Uohara A."/>
            <person name="Ohji S."/>
            <person name="Ichikawa N."/>
        </authorList>
    </citation>
    <scope>NUCLEOTIDE SEQUENCE [LARGE SCALE GENOMIC DNA]</scope>
    <source>
        <strain evidence="1 2">NBRC 101867</strain>
    </source>
</reference>
<proteinExistence type="predicted"/>
<dbReference type="AlphaFoldDB" id="A0A510WC61"/>
<comment type="caution">
    <text evidence="1">The sequence shown here is derived from an EMBL/GenBank/DDBJ whole genome shotgun (WGS) entry which is preliminary data.</text>
</comment>
<evidence type="ECO:0000313" key="1">
    <source>
        <dbReference type="EMBL" id="GEK36756.1"/>
    </source>
</evidence>
<organism evidence="1 2">
    <name type="scientific">Enterococcus thailandicus</name>
    <dbReference type="NCBI Taxonomy" id="417368"/>
    <lineage>
        <taxon>Bacteria</taxon>
        <taxon>Bacillati</taxon>
        <taxon>Bacillota</taxon>
        <taxon>Bacilli</taxon>
        <taxon>Lactobacillales</taxon>
        <taxon>Enterococcaceae</taxon>
        <taxon>Enterococcus</taxon>
    </lineage>
</organism>
<dbReference type="Proteomes" id="UP000321361">
    <property type="component" value="Unassembled WGS sequence"/>
</dbReference>
<accession>A0A510WC61</accession>
<evidence type="ECO:0000313" key="2">
    <source>
        <dbReference type="Proteomes" id="UP000321361"/>
    </source>
</evidence>